<dbReference type="Proteomes" id="UP000319375">
    <property type="component" value="Unassembled WGS sequence"/>
</dbReference>
<evidence type="ECO:0000313" key="2">
    <source>
        <dbReference type="EMBL" id="TWS30604.1"/>
    </source>
</evidence>
<dbReference type="Gene3D" id="3.40.630.30">
    <property type="match status" value="1"/>
</dbReference>
<name>A0A5C5S6A2_9ACTN</name>
<sequence>MEPAPVSVEYAIGPLRPGDGEAIAAWRYEPPWDVYDLAPDEAPTADEGYLGVYDGDVLLGFFCTGEEARVPGLAAVDGVVDLGVGMAPDRTGAGRGAGFARAVIAHLRADGATRVRVVVQAWNARSLRLSTGLGLERTGVVVVEQGGAEVEYAVLEGDLRDLP</sequence>
<dbReference type="SUPFAM" id="SSF55729">
    <property type="entry name" value="Acyl-CoA N-acyltransferases (Nat)"/>
    <property type="match status" value="1"/>
</dbReference>
<organism evidence="2 3">
    <name type="scientific">Tsukamurella conjunctivitidis</name>
    <dbReference type="NCBI Taxonomy" id="2592068"/>
    <lineage>
        <taxon>Bacteria</taxon>
        <taxon>Bacillati</taxon>
        <taxon>Actinomycetota</taxon>
        <taxon>Actinomycetes</taxon>
        <taxon>Mycobacteriales</taxon>
        <taxon>Tsukamurellaceae</taxon>
        <taxon>Tsukamurella</taxon>
    </lineage>
</organism>
<evidence type="ECO:0000259" key="1">
    <source>
        <dbReference type="PROSITE" id="PS51186"/>
    </source>
</evidence>
<feature type="domain" description="N-acetyltransferase" evidence="1">
    <location>
        <begin position="10"/>
        <end position="161"/>
    </location>
</feature>
<keyword evidence="2" id="KW-0808">Transferase</keyword>
<dbReference type="InterPro" id="IPR016181">
    <property type="entry name" value="Acyl_CoA_acyltransferase"/>
</dbReference>
<comment type="caution">
    <text evidence="2">The sequence shown here is derived from an EMBL/GenBank/DDBJ whole genome shotgun (WGS) entry which is preliminary data.</text>
</comment>
<dbReference type="EMBL" id="VIGX01000001">
    <property type="protein sequence ID" value="TWS30604.1"/>
    <property type="molecule type" value="Genomic_DNA"/>
</dbReference>
<dbReference type="Pfam" id="PF00583">
    <property type="entry name" value="Acetyltransf_1"/>
    <property type="match status" value="1"/>
</dbReference>
<keyword evidence="3" id="KW-1185">Reference proteome</keyword>
<reference evidence="2 3" key="1">
    <citation type="submission" date="2019-06" db="EMBL/GenBank/DDBJ databases">
        <title>Tsukamurella conjunctivitidis sp. nov., Tsukamurella assacharolytica sp. nov. and Tsukamurella sputae sp. nov. isolated from patients with conjunctivitis, bacteraemia (lymphoma) and respiratory infection (sputum) in Hong Kong.</title>
        <authorList>
            <person name="Teng J.L.L."/>
            <person name="Lee H.H."/>
            <person name="Fong J.Y.H."/>
            <person name="Fok K.M.N."/>
            <person name="Lau S.K.P."/>
            <person name="Woo P.C.Y."/>
        </authorList>
    </citation>
    <scope>NUCLEOTIDE SEQUENCE [LARGE SCALE GENOMIC DNA]</scope>
    <source>
        <strain evidence="2 3">HKU72</strain>
    </source>
</reference>
<dbReference type="PROSITE" id="PS51186">
    <property type="entry name" value="GNAT"/>
    <property type="match status" value="1"/>
</dbReference>
<protein>
    <submittedName>
        <fullName evidence="2">GNAT family N-acetyltransferase</fullName>
    </submittedName>
</protein>
<dbReference type="RefSeq" id="WP_146485240.1">
    <property type="nucleotide sequence ID" value="NZ_VIGX01000001.1"/>
</dbReference>
<accession>A0A5C5S6A2</accession>
<evidence type="ECO:0000313" key="3">
    <source>
        <dbReference type="Proteomes" id="UP000319375"/>
    </source>
</evidence>
<dbReference type="InterPro" id="IPR000182">
    <property type="entry name" value="GNAT_dom"/>
</dbReference>
<dbReference type="GO" id="GO:0016747">
    <property type="term" value="F:acyltransferase activity, transferring groups other than amino-acyl groups"/>
    <property type="evidence" value="ECO:0007669"/>
    <property type="project" value="InterPro"/>
</dbReference>
<proteinExistence type="predicted"/>
<dbReference type="AlphaFoldDB" id="A0A5C5S6A2"/>
<dbReference type="OrthoDB" id="9814648at2"/>
<gene>
    <name evidence="2" type="ORF">FK530_01660</name>
</gene>